<evidence type="ECO:0000256" key="12">
    <source>
        <dbReference type="RuleBase" id="RU004424"/>
    </source>
</evidence>
<dbReference type="Proteomes" id="UP000008672">
    <property type="component" value="Unassembled WGS sequence"/>
</dbReference>
<feature type="transmembrane region" description="Helical" evidence="13">
    <location>
        <begin position="130"/>
        <end position="152"/>
    </location>
</feature>
<dbReference type="SUPFAM" id="SSF81321">
    <property type="entry name" value="Family A G protein-coupled receptor-like"/>
    <property type="match status" value="1"/>
</dbReference>
<evidence type="ECO:0000259" key="14">
    <source>
        <dbReference type="PROSITE" id="PS50262"/>
    </source>
</evidence>
<keyword evidence="7 12" id="KW-0297">G-protein coupled receptor</keyword>
<accession>H3AB90</accession>
<feature type="domain" description="G-protein coupled receptors family 1 profile" evidence="14">
    <location>
        <begin position="25"/>
        <end position="246"/>
    </location>
</feature>
<sequence>IENMTTAVIVQLVVAMTIMGFGSLGNSFIVLVFFLEYRRFRTLQSYELMVAILAFFSILYEMVAVLWLVVYWFSFCSYFGETFYKVTDTLIIFFTKSNYWFTAWLCFVYSMKIIKVKWKLFARLKQKISFAVRFMIIGTLLLCFSVSFPIVYGIRFRENSTEMCKNYYIATDEKVNSLAYFGMLSLMTSFLPLVLMLLSSLGIVIFLCRHSRNMSKNVTTSSSSSSDAHLAVAIMLICLIALYIACAGTALCVNLQVASGQFNVLIAIAYTNVIYTTVSSVILISGTVKLRTSFCRL</sequence>
<proteinExistence type="inferred from homology"/>
<organism evidence="15 16">
    <name type="scientific">Latimeria chalumnae</name>
    <name type="common">Coelacanth</name>
    <dbReference type="NCBI Taxonomy" id="7897"/>
    <lineage>
        <taxon>Eukaryota</taxon>
        <taxon>Metazoa</taxon>
        <taxon>Chordata</taxon>
        <taxon>Craniata</taxon>
        <taxon>Vertebrata</taxon>
        <taxon>Euteleostomi</taxon>
        <taxon>Coelacanthiformes</taxon>
        <taxon>Coelacanthidae</taxon>
        <taxon>Latimeria</taxon>
    </lineage>
</organism>
<comment type="similarity">
    <text evidence="2 11">Belongs to the G-protein coupled receptor T2R family.</text>
</comment>
<evidence type="ECO:0000256" key="1">
    <source>
        <dbReference type="ARBA" id="ARBA00004141"/>
    </source>
</evidence>
<name>H3AB90_LATCH</name>
<keyword evidence="8 12" id="KW-0472">Membrane</keyword>
<evidence type="ECO:0000256" key="4">
    <source>
        <dbReference type="ARBA" id="ARBA00022606"/>
    </source>
</evidence>
<evidence type="ECO:0000313" key="15">
    <source>
        <dbReference type="Ensembl" id="ENSLACP00000006911.1"/>
    </source>
</evidence>
<keyword evidence="9 12" id="KW-0675">Receptor</keyword>
<dbReference type="InterPro" id="IPR017452">
    <property type="entry name" value="GPCR_Rhodpsn_7TM"/>
</dbReference>
<dbReference type="Pfam" id="PF05296">
    <property type="entry name" value="TAS2R"/>
    <property type="match status" value="1"/>
</dbReference>
<feature type="transmembrane region" description="Helical" evidence="13">
    <location>
        <begin position="262"/>
        <end position="284"/>
    </location>
</feature>
<keyword evidence="16" id="KW-1185">Reference proteome</keyword>
<feature type="transmembrane region" description="Helical" evidence="13">
    <location>
        <begin position="90"/>
        <end position="109"/>
    </location>
</feature>
<dbReference type="EMBL" id="AFYH01239168">
    <property type="status" value="NOT_ANNOTATED_CDS"/>
    <property type="molecule type" value="Genomic_DNA"/>
</dbReference>
<evidence type="ECO:0000256" key="6">
    <source>
        <dbReference type="ARBA" id="ARBA00022989"/>
    </source>
</evidence>
<dbReference type="PROSITE" id="PS50262">
    <property type="entry name" value="G_PROTEIN_RECEP_F1_2"/>
    <property type="match status" value="1"/>
</dbReference>
<dbReference type="AlphaFoldDB" id="H3AB90"/>
<keyword evidence="10 12" id="KW-0807">Transducer</keyword>
<protein>
    <recommendedName>
        <fullName evidence="12">Taste receptor type 2</fullName>
    </recommendedName>
</protein>
<dbReference type="InterPro" id="IPR007960">
    <property type="entry name" value="TAS2R"/>
</dbReference>
<dbReference type="GO" id="GO:0033038">
    <property type="term" value="F:bitter taste receptor activity"/>
    <property type="evidence" value="ECO:0007669"/>
    <property type="project" value="InterPro"/>
</dbReference>
<dbReference type="GO" id="GO:0004930">
    <property type="term" value="F:G protein-coupled receptor activity"/>
    <property type="evidence" value="ECO:0007669"/>
    <property type="project" value="UniProtKB-KW"/>
</dbReference>
<dbReference type="Ensembl" id="ENSLACT00000006970.1">
    <property type="protein sequence ID" value="ENSLACP00000006911.1"/>
    <property type="gene ID" value="ENSLACG00000006135.1"/>
</dbReference>
<evidence type="ECO:0000256" key="10">
    <source>
        <dbReference type="ARBA" id="ARBA00023224"/>
    </source>
</evidence>
<keyword evidence="4 12" id="KW-0716">Sensory transduction</keyword>
<dbReference type="FunCoup" id="H3AB90">
    <property type="interactions" value="529"/>
</dbReference>
<reference evidence="16" key="1">
    <citation type="submission" date="2011-08" db="EMBL/GenBank/DDBJ databases">
        <title>The draft genome of Latimeria chalumnae.</title>
        <authorList>
            <person name="Di Palma F."/>
            <person name="Alfoldi J."/>
            <person name="Johnson J."/>
            <person name="Berlin A."/>
            <person name="Gnerre S."/>
            <person name="Jaffe D."/>
            <person name="MacCallum I."/>
            <person name="Young S."/>
            <person name="Walker B.J."/>
            <person name="Lander E."/>
            <person name="Lindblad-Toh K."/>
        </authorList>
    </citation>
    <scope>NUCLEOTIDE SEQUENCE [LARGE SCALE GENOMIC DNA]</scope>
    <source>
        <strain evidence="16">Wild caught</strain>
    </source>
</reference>
<evidence type="ECO:0000313" key="16">
    <source>
        <dbReference type="Proteomes" id="UP000008672"/>
    </source>
</evidence>
<dbReference type="PANTHER" id="PTHR11394">
    <property type="entry name" value="TASTE RECEPTOR TYPE 2"/>
    <property type="match status" value="1"/>
</dbReference>
<reference evidence="15" key="2">
    <citation type="submission" date="2025-08" db="UniProtKB">
        <authorList>
            <consortium name="Ensembl"/>
        </authorList>
    </citation>
    <scope>IDENTIFICATION</scope>
</reference>
<dbReference type="Gene3D" id="1.20.1070.10">
    <property type="entry name" value="Rhodopsin 7-helix transmembrane proteins"/>
    <property type="match status" value="1"/>
</dbReference>
<evidence type="ECO:0000256" key="2">
    <source>
        <dbReference type="ARBA" id="ARBA00007376"/>
    </source>
</evidence>
<keyword evidence="5 12" id="KW-0812">Transmembrane</keyword>
<feature type="transmembrane region" description="Helical" evidence="13">
    <location>
        <begin position="12"/>
        <end position="34"/>
    </location>
</feature>
<comment type="subcellular location">
    <subcellularLocation>
        <location evidence="1 12">Membrane</location>
        <topology evidence="1 12">Multi-pass membrane protein</topology>
    </subcellularLocation>
</comment>
<evidence type="ECO:0000256" key="9">
    <source>
        <dbReference type="ARBA" id="ARBA00023170"/>
    </source>
</evidence>
<evidence type="ECO:0000256" key="8">
    <source>
        <dbReference type="ARBA" id="ARBA00023136"/>
    </source>
</evidence>
<evidence type="ECO:0000256" key="5">
    <source>
        <dbReference type="ARBA" id="ARBA00022692"/>
    </source>
</evidence>
<gene>
    <name evidence="15" type="primary">LOC102350937</name>
</gene>
<feature type="transmembrane region" description="Helical" evidence="13">
    <location>
        <begin position="46"/>
        <end position="70"/>
    </location>
</feature>
<dbReference type="GeneTree" id="ENSGT01150000286961"/>
<feature type="transmembrane region" description="Helical" evidence="13">
    <location>
        <begin position="178"/>
        <end position="207"/>
    </location>
</feature>
<keyword evidence="6 13" id="KW-1133">Transmembrane helix</keyword>
<evidence type="ECO:0000256" key="7">
    <source>
        <dbReference type="ARBA" id="ARBA00023040"/>
    </source>
</evidence>
<dbReference type="InParanoid" id="H3AB90"/>
<evidence type="ECO:0000256" key="3">
    <source>
        <dbReference type="ARBA" id="ARBA00022480"/>
    </source>
</evidence>
<dbReference type="GO" id="GO:0016020">
    <property type="term" value="C:membrane"/>
    <property type="evidence" value="ECO:0007669"/>
    <property type="project" value="UniProtKB-SubCell"/>
</dbReference>
<dbReference type="OMA" id="ENSTEMC"/>
<dbReference type="PANTHER" id="PTHR11394:SF47">
    <property type="entry name" value="TASTE RECEPTOR TYPE 2 MEMBER 40"/>
    <property type="match status" value="1"/>
</dbReference>
<evidence type="ECO:0000256" key="11">
    <source>
        <dbReference type="RuleBase" id="RU004423"/>
    </source>
</evidence>
<dbReference type="HOGENOM" id="CLU_072337_0_0_1"/>
<evidence type="ECO:0000256" key="13">
    <source>
        <dbReference type="SAM" id="Phobius"/>
    </source>
</evidence>
<reference evidence="15" key="3">
    <citation type="submission" date="2025-09" db="UniProtKB">
        <authorList>
            <consortium name="Ensembl"/>
        </authorList>
    </citation>
    <scope>IDENTIFICATION</scope>
</reference>
<keyword evidence="3 12" id="KW-0919">Taste</keyword>
<feature type="transmembrane region" description="Helical" evidence="13">
    <location>
        <begin position="228"/>
        <end position="250"/>
    </location>
</feature>